<sequence>MVINPFTPTTQEKQQMTTFSDQMLAGKTAVVTGVNGGIAGAIADALKGVGAAVVGIDLNDNSDVALDHYFPADLSQYDAVRAVAADVEQATGGVDVLVNAAAITRPGPAINIGEADWDPVLDVNAKGLFFLSQEFARGMAARGHGKIVNFASRCAYVGYEDFLSYNASKAAVVAITNTMAVELGAAGVQVNAIAPGFVMTPMTAYVKEDAELDQRLLSRIPMRRYGTPAEAANLVLFLASPASDYVTGVTVPLDGGMLVA</sequence>
<dbReference type="InterPro" id="IPR002347">
    <property type="entry name" value="SDR_fam"/>
</dbReference>
<dbReference type="PRINTS" id="PR00081">
    <property type="entry name" value="GDHRDH"/>
</dbReference>
<evidence type="ECO:0000313" key="3">
    <source>
        <dbReference type="EMBL" id="BBY62064.1"/>
    </source>
</evidence>
<dbReference type="Pfam" id="PF13561">
    <property type="entry name" value="adh_short_C2"/>
    <property type="match status" value="1"/>
</dbReference>
<gene>
    <name evidence="3" type="primary">kduD</name>
    <name evidence="3" type="ORF">MHEL_03070</name>
</gene>
<evidence type="ECO:0000256" key="1">
    <source>
        <dbReference type="ARBA" id="ARBA00006484"/>
    </source>
</evidence>
<dbReference type="EMBL" id="AP022596">
    <property type="protein sequence ID" value="BBY62064.1"/>
    <property type="molecule type" value="Genomic_DNA"/>
</dbReference>
<proteinExistence type="inferred from homology"/>
<dbReference type="PRINTS" id="PR00080">
    <property type="entry name" value="SDRFAMILY"/>
</dbReference>
<keyword evidence="2" id="KW-0560">Oxidoreductase</keyword>
<dbReference type="Gene3D" id="3.40.50.720">
    <property type="entry name" value="NAD(P)-binding Rossmann-like Domain"/>
    <property type="match status" value="1"/>
</dbReference>
<organism evidence="3 4">
    <name type="scientific">Mycolicibacterium helvum</name>
    <dbReference type="NCBI Taxonomy" id="1534349"/>
    <lineage>
        <taxon>Bacteria</taxon>
        <taxon>Bacillati</taxon>
        <taxon>Actinomycetota</taxon>
        <taxon>Actinomycetes</taxon>
        <taxon>Mycobacteriales</taxon>
        <taxon>Mycobacteriaceae</taxon>
        <taxon>Mycolicibacterium</taxon>
    </lineage>
</organism>
<dbReference type="PANTHER" id="PTHR42760:SF115">
    <property type="entry name" value="3-OXOACYL-[ACYL-CARRIER-PROTEIN] REDUCTASE FABG"/>
    <property type="match status" value="1"/>
</dbReference>
<dbReference type="FunFam" id="3.40.50.720:FF:000084">
    <property type="entry name" value="Short-chain dehydrogenase reductase"/>
    <property type="match status" value="1"/>
</dbReference>
<dbReference type="InterPro" id="IPR036291">
    <property type="entry name" value="NAD(P)-bd_dom_sf"/>
</dbReference>
<dbReference type="GO" id="GO:0016616">
    <property type="term" value="F:oxidoreductase activity, acting on the CH-OH group of donors, NAD or NADP as acceptor"/>
    <property type="evidence" value="ECO:0007669"/>
    <property type="project" value="TreeGrafter"/>
</dbReference>
<comment type="similarity">
    <text evidence="1">Belongs to the short-chain dehydrogenases/reductases (SDR) family.</text>
</comment>
<dbReference type="PANTHER" id="PTHR42760">
    <property type="entry name" value="SHORT-CHAIN DEHYDROGENASES/REDUCTASES FAMILY MEMBER"/>
    <property type="match status" value="1"/>
</dbReference>
<dbReference type="SUPFAM" id="SSF51735">
    <property type="entry name" value="NAD(P)-binding Rossmann-fold domains"/>
    <property type="match status" value="1"/>
</dbReference>
<protein>
    <submittedName>
        <fullName evidence="3">2-deoxy-D-gluconate 3-dehydrogenase</fullName>
    </submittedName>
</protein>
<dbReference type="PROSITE" id="PS00061">
    <property type="entry name" value="ADH_SHORT"/>
    <property type="match status" value="1"/>
</dbReference>
<evidence type="ECO:0000256" key="2">
    <source>
        <dbReference type="ARBA" id="ARBA00023002"/>
    </source>
</evidence>
<dbReference type="InterPro" id="IPR020904">
    <property type="entry name" value="Sc_DH/Rdtase_CS"/>
</dbReference>
<dbReference type="AlphaFoldDB" id="A0A7I7SYF5"/>
<dbReference type="KEGG" id="mhev:MHEL_03070"/>
<evidence type="ECO:0000313" key="4">
    <source>
        <dbReference type="Proteomes" id="UP000467148"/>
    </source>
</evidence>
<dbReference type="Proteomes" id="UP000467148">
    <property type="component" value="Chromosome"/>
</dbReference>
<name>A0A7I7SYF5_9MYCO</name>
<keyword evidence="4" id="KW-1185">Reference proteome</keyword>
<accession>A0A7I7SYF5</accession>
<reference evidence="3 4" key="1">
    <citation type="journal article" date="2019" name="Emerg. Microbes Infect.">
        <title>Comprehensive subspecies identification of 175 nontuberculous mycobacteria species based on 7547 genomic profiles.</title>
        <authorList>
            <person name="Matsumoto Y."/>
            <person name="Kinjo T."/>
            <person name="Motooka D."/>
            <person name="Nabeya D."/>
            <person name="Jung N."/>
            <person name="Uechi K."/>
            <person name="Horii T."/>
            <person name="Iida T."/>
            <person name="Fujita J."/>
            <person name="Nakamura S."/>
        </authorList>
    </citation>
    <scope>NUCLEOTIDE SEQUENCE [LARGE SCALE GENOMIC DNA]</scope>
    <source>
        <strain evidence="3 4">JCM 30396</strain>
    </source>
</reference>